<dbReference type="OrthoDB" id="4981220at2"/>
<sequence>MDEARVDPAKRIPTSALLVSAAFGTVQALLFAMIVPVTTVLAVSSPPAYALVAAIHSAMPLLARVVTRTPGMATFTAFVTGILTVAVSPIGPLAMVPMLCAALTFDLVLPLRRGVAPKAPHILLAAVVAGVVLFVVSLPVFSPDHMVPGILMATLACRIVGELAVAAGVIGIRRLLQRAGAVR</sequence>
<accession>A0A1H4JJN1</accession>
<dbReference type="Proteomes" id="UP000183750">
    <property type="component" value="Unassembled WGS sequence"/>
</dbReference>
<evidence type="ECO:0000256" key="1">
    <source>
        <dbReference type="SAM" id="Phobius"/>
    </source>
</evidence>
<protein>
    <submittedName>
        <fullName evidence="2">Uncharacterized protein</fullName>
    </submittedName>
</protein>
<keyword evidence="1" id="KW-0812">Transmembrane</keyword>
<evidence type="ECO:0000313" key="2">
    <source>
        <dbReference type="EMBL" id="SEB46520.1"/>
    </source>
</evidence>
<dbReference type="EMBL" id="FNSQ01000005">
    <property type="protein sequence ID" value="SEB46520.1"/>
    <property type="molecule type" value="Genomic_DNA"/>
</dbReference>
<keyword evidence="1" id="KW-0472">Membrane</keyword>
<dbReference type="RefSeq" id="WP_060926956.1">
    <property type="nucleotide sequence ID" value="NZ_FNSQ01000005.1"/>
</dbReference>
<name>A0A1H4JJN1_9MICO</name>
<evidence type="ECO:0000313" key="3">
    <source>
        <dbReference type="Proteomes" id="UP000183750"/>
    </source>
</evidence>
<feature type="transmembrane region" description="Helical" evidence="1">
    <location>
        <begin position="123"/>
        <end position="141"/>
    </location>
</feature>
<gene>
    <name evidence="2" type="ORF">SAMN04489807_0875</name>
</gene>
<dbReference type="AlphaFoldDB" id="A0A1H4JJN1"/>
<organism evidence="2 3">
    <name type="scientific">Microbacterium hydrocarbonoxydans</name>
    <dbReference type="NCBI Taxonomy" id="273678"/>
    <lineage>
        <taxon>Bacteria</taxon>
        <taxon>Bacillati</taxon>
        <taxon>Actinomycetota</taxon>
        <taxon>Actinomycetes</taxon>
        <taxon>Micrococcales</taxon>
        <taxon>Microbacteriaceae</taxon>
        <taxon>Microbacterium</taxon>
    </lineage>
</organism>
<keyword evidence="1" id="KW-1133">Transmembrane helix</keyword>
<feature type="transmembrane region" description="Helical" evidence="1">
    <location>
        <begin position="147"/>
        <end position="170"/>
    </location>
</feature>
<reference evidence="3" key="1">
    <citation type="submission" date="2016-10" db="EMBL/GenBank/DDBJ databases">
        <authorList>
            <person name="Varghese N."/>
            <person name="Submissions S."/>
        </authorList>
    </citation>
    <scope>NUCLEOTIDE SEQUENCE [LARGE SCALE GENOMIC DNA]</scope>
    <source>
        <strain evidence="3">DSM 16089</strain>
    </source>
</reference>
<proteinExistence type="predicted"/>
<feature type="transmembrane region" description="Helical" evidence="1">
    <location>
        <begin position="12"/>
        <end position="35"/>
    </location>
</feature>
<keyword evidence="3" id="KW-1185">Reference proteome</keyword>